<reference evidence="1" key="1">
    <citation type="journal article" date="2015" name="Nature">
        <title>Complex archaea that bridge the gap between prokaryotes and eukaryotes.</title>
        <authorList>
            <person name="Spang A."/>
            <person name="Saw J.H."/>
            <person name="Jorgensen S.L."/>
            <person name="Zaremba-Niedzwiedzka K."/>
            <person name="Martijn J."/>
            <person name="Lind A.E."/>
            <person name="van Eijk R."/>
            <person name="Schleper C."/>
            <person name="Guy L."/>
            <person name="Ettema T.J."/>
        </authorList>
    </citation>
    <scope>NUCLEOTIDE SEQUENCE</scope>
</reference>
<organism evidence="1">
    <name type="scientific">marine sediment metagenome</name>
    <dbReference type="NCBI Taxonomy" id="412755"/>
    <lineage>
        <taxon>unclassified sequences</taxon>
        <taxon>metagenomes</taxon>
        <taxon>ecological metagenomes</taxon>
    </lineage>
</organism>
<gene>
    <name evidence="1" type="ORF">LCGC14_2482880</name>
</gene>
<name>A0A0F9E0V7_9ZZZZ</name>
<accession>A0A0F9E0V7</accession>
<comment type="caution">
    <text evidence="1">The sequence shown here is derived from an EMBL/GenBank/DDBJ whole genome shotgun (WGS) entry which is preliminary data.</text>
</comment>
<proteinExistence type="predicted"/>
<dbReference type="EMBL" id="LAZR01039153">
    <property type="protein sequence ID" value="KKL17708.1"/>
    <property type="molecule type" value="Genomic_DNA"/>
</dbReference>
<protein>
    <submittedName>
        <fullName evidence="1">Uncharacterized protein</fullName>
    </submittedName>
</protein>
<dbReference type="AlphaFoldDB" id="A0A0F9E0V7"/>
<sequence length="63" mass="7284">MDNGLANERMMTVKEVIKRLDYFDETHIVNIEVDAECGHLKIKCKIDDVQFKHGDCILIGYTN</sequence>
<evidence type="ECO:0000313" key="1">
    <source>
        <dbReference type="EMBL" id="KKL17708.1"/>
    </source>
</evidence>